<feature type="compositionally biased region" description="Pro residues" evidence="1">
    <location>
        <begin position="222"/>
        <end position="235"/>
    </location>
</feature>
<feature type="region of interest" description="Disordered" evidence="1">
    <location>
        <begin position="1"/>
        <end position="303"/>
    </location>
</feature>
<name>Q4SJ57_TETNG</name>
<evidence type="ECO:0000313" key="2">
    <source>
        <dbReference type="EMBL" id="CAF99325.1"/>
    </source>
</evidence>
<feature type="region of interest" description="Disordered" evidence="1">
    <location>
        <begin position="379"/>
        <end position="400"/>
    </location>
</feature>
<dbReference type="GO" id="GO:0072659">
    <property type="term" value="P:protein localization to plasma membrane"/>
    <property type="evidence" value="ECO:0007669"/>
    <property type="project" value="TreeGrafter"/>
</dbReference>
<gene>
    <name evidence="2" type="ORF">GSTENG00017352001</name>
</gene>
<feature type="compositionally biased region" description="Low complexity" evidence="1">
    <location>
        <begin position="236"/>
        <end position="262"/>
    </location>
</feature>
<feature type="compositionally biased region" description="Low complexity" evidence="1">
    <location>
        <begin position="113"/>
        <end position="122"/>
    </location>
</feature>
<feature type="region of interest" description="Disordered" evidence="1">
    <location>
        <begin position="530"/>
        <end position="559"/>
    </location>
</feature>
<comment type="caution">
    <text evidence="2">The sequence shown here is derived from an EMBL/GenBank/DDBJ whole genome shotgun (WGS) entry which is preliminary data.</text>
</comment>
<dbReference type="PANTHER" id="PTHR16830">
    <property type="entry name" value="SH2 CONTAINING ADAPTOR PRAM-1 RELATED"/>
    <property type="match status" value="1"/>
</dbReference>
<feature type="compositionally biased region" description="Polar residues" evidence="1">
    <location>
        <begin position="545"/>
        <end position="559"/>
    </location>
</feature>
<accession>Q4SJ57</accession>
<dbReference type="GO" id="GO:0050852">
    <property type="term" value="P:T cell receptor signaling pathway"/>
    <property type="evidence" value="ECO:0007669"/>
    <property type="project" value="TreeGrafter"/>
</dbReference>
<reference evidence="2" key="1">
    <citation type="journal article" date="2004" name="Nature">
        <title>Genome duplication in the teleost fish Tetraodon nigroviridis reveals the early vertebrate proto-karyotype.</title>
        <authorList>
            <person name="Jaillon O."/>
            <person name="Aury J.-M."/>
            <person name="Brunet F."/>
            <person name="Petit J.-L."/>
            <person name="Stange-Thomann N."/>
            <person name="Mauceli E."/>
            <person name="Bouneau L."/>
            <person name="Fischer C."/>
            <person name="Ozouf-Costaz C."/>
            <person name="Bernot A."/>
            <person name="Nicaud S."/>
            <person name="Jaffe D."/>
            <person name="Fisher S."/>
            <person name="Lutfalla G."/>
            <person name="Dossat C."/>
            <person name="Segurens B."/>
            <person name="Dasilva C."/>
            <person name="Salanoubat M."/>
            <person name="Levy M."/>
            <person name="Boudet N."/>
            <person name="Castellano S."/>
            <person name="Anthouard V."/>
            <person name="Jubin C."/>
            <person name="Castelli V."/>
            <person name="Katinka M."/>
            <person name="Vacherie B."/>
            <person name="Biemont C."/>
            <person name="Skalli Z."/>
            <person name="Cattolico L."/>
            <person name="Poulain J."/>
            <person name="De Berardinis V."/>
            <person name="Cruaud C."/>
            <person name="Duprat S."/>
            <person name="Brottier P."/>
            <person name="Coutanceau J.-P."/>
            <person name="Gouzy J."/>
            <person name="Parra G."/>
            <person name="Lardier G."/>
            <person name="Chapple C."/>
            <person name="McKernan K.J."/>
            <person name="McEwan P."/>
            <person name="Bosak S."/>
            <person name="Kellis M."/>
            <person name="Volff J.-N."/>
            <person name="Guigo R."/>
            <person name="Zody M.C."/>
            <person name="Mesirov J."/>
            <person name="Lindblad-Toh K."/>
            <person name="Birren B."/>
            <person name="Nusbaum C."/>
            <person name="Kahn D."/>
            <person name="Robinson-Rechavi M."/>
            <person name="Laudet V."/>
            <person name="Schachter V."/>
            <person name="Quetier F."/>
            <person name="Saurin W."/>
            <person name="Scarpelli C."/>
            <person name="Wincker P."/>
            <person name="Lander E.S."/>
            <person name="Weissenbach J."/>
            <person name="Roest Crollius H."/>
        </authorList>
    </citation>
    <scope>NUCLEOTIDE SEQUENCE [LARGE SCALE GENOMIC DNA]</scope>
</reference>
<feature type="compositionally biased region" description="Polar residues" evidence="1">
    <location>
        <begin position="167"/>
        <end position="181"/>
    </location>
</feature>
<reference evidence="2" key="2">
    <citation type="submission" date="2004-02" db="EMBL/GenBank/DDBJ databases">
        <authorList>
            <consortium name="Genoscope"/>
            <consortium name="Whitehead Institute Centre for Genome Research"/>
        </authorList>
    </citation>
    <scope>NUCLEOTIDE SEQUENCE</scope>
</reference>
<evidence type="ECO:0000256" key="1">
    <source>
        <dbReference type="SAM" id="MobiDB-lite"/>
    </source>
</evidence>
<dbReference type="SUPFAM" id="SSF50044">
    <property type="entry name" value="SH3-domain"/>
    <property type="match status" value="1"/>
</dbReference>
<dbReference type="Gene3D" id="2.30.30.40">
    <property type="entry name" value="SH3 Domains"/>
    <property type="match status" value="1"/>
</dbReference>
<feature type="compositionally biased region" description="Pro residues" evidence="1">
    <location>
        <begin position="95"/>
        <end position="112"/>
    </location>
</feature>
<feature type="compositionally biased region" description="Basic residues" evidence="1">
    <location>
        <begin position="531"/>
        <end position="542"/>
    </location>
</feature>
<dbReference type="AlphaFoldDB" id="Q4SJ57"/>
<feature type="compositionally biased region" description="Basic and acidic residues" evidence="1">
    <location>
        <begin position="387"/>
        <end position="400"/>
    </location>
</feature>
<protein>
    <submittedName>
        <fullName evidence="2">(spotted green pufferfish) hypothetical protein</fullName>
    </submittedName>
</protein>
<sequence length="559" mass="60238">MARFQAGEVTSEASSTLPGRAKPPLQSTLSTGHSVLAKKPAVESLSGGAVKKPPLKPTLKNTDTPEPTKSKPLVSKLSNPRLNSADKPENLQKMPPKPFGPQPPEAKAPAPKPSASKPPLSATQSDPRAAFSKASPSVPNRPSWVKEDTDGAETGSAPSKLPLVQLKPTSSISRLRQQGETPASKPSLPNSAPKPPSTFKEAQSTFTKEAGGAEPLEGGSKAPPPATNATPPPKPAASKKPSLKKPSPQVSSSDGAATTTTGPKRNPLVNIFALGPAPAKPNRPPTVNLEPFRRGEGSSNATTQPLANRRRRQHFLVCRRDTQAQCRQCAFTHVHEHGPPPAHGDSIWTLSGSRRRISTTTSTTSAARHLRCRRPQVTRVRGQRQAADQKVDKKQLEAEKKEQEARKKFKLFGPLETIHQGKARLDFRGSKTDLPLKQGEGLDIIRVQGNPEGKWLGRNQEGSSEFCSDLTLWAEINRADFVRVLPVGYVKIASVEIDFNSLKRCNVQQLQDQELYDDVAPDISCPAAAARRGRRNLRRRRGPQPGSQVGFSTPNTVSG</sequence>
<organism evidence="2">
    <name type="scientific">Tetraodon nigroviridis</name>
    <name type="common">Spotted green pufferfish</name>
    <name type="synonym">Chelonodon nigroviridis</name>
    <dbReference type="NCBI Taxonomy" id="99883"/>
    <lineage>
        <taxon>Eukaryota</taxon>
        <taxon>Metazoa</taxon>
        <taxon>Chordata</taxon>
        <taxon>Craniata</taxon>
        <taxon>Vertebrata</taxon>
        <taxon>Euteleostomi</taxon>
        <taxon>Actinopterygii</taxon>
        <taxon>Neopterygii</taxon>
        <taxon>Teleostei</taxon>
        <taxon>Neoteleostei</taxon>
        <taxon>Acanthomorphata</taxon>
        <taxon>Eupercaria</taxon>
        <taxon>Tetraodontiformes</taxon>
        <taxon>Tetradontoidea</taxon>
        <taxon>Tetraodontidae</taxon>
        <taxon>Tetraodon</taxon>
    </lineage>
</organism>
<dbReference type="OrthoDB" id="9396701at2759"/>
<proteinExistence type="predicted"/>
<dbReference type="KEGG" id="tng:GSTEN00017352G001"/>
<dbReference type="InterPro" id="IPR036028">
    <property type="entry name" value="SH3-like_dom_sf"/>
</dbReference>
<dbReference type="GO" id="GO:0007229">
    <property type="term" value="P:integrin-mediated signaling pathway"/>
    <property type="evidence" value="ECO:0007669"/>
    <property type="project" value="InterPro"/>
</dbReference>
<dbReference type="PANTHER" id="PTHR16830:SF19">
    <property type="entry name" value="FYN-BINDING PROTEIN-LIKE-RELATED"/>
    <property type="match status" value="1"/>
</dbReference>
<dbReference type="EMBL" id="CAAE01014575">
    <property type="protein sequence ID" value="CAF99325.1"/>
    <property type="molecule type" value="Genomic_DNA"/>
</dbReference>
<dbReference type="GO" id="GO:0005886">
    <property type="term" value="C:plasma membrane"/>
    <property type="evidence" value="ECO:0007669"/>
    <property type="project" value="InterPro"/>
</dbReference>
<dbReference type="InterPro" id="IPR043443">
    <property type="entry name" value="FYB1/2-like"/>
</dbReference>